<accession>B4H9L4</accession>
<evidence type="ECO:0000313" key="11">
    <source>
        <dbReference type="EMBL" id="EDW36490.1"/>
    </source>
</evidence>
<comment type="subcellular location">
    <subcellularLocation>
        <location evidence="1">Endoplasmic reticulum membrane</location>
        <topology evidence="1">Single-pass membrane protein</topology>
    </subcellularLocation>
</comment>
<dbReference type="Proteomes" id="UP000008744">
    <property type="component" value="Unassembled WGS sequence"/>
</dbReference>
<feature type="signal peptide" evidence="10">
    <location>
        <begin position="1"/>
        <end position="20"/>
    </location>
</feature>
<dbReference type="InterPro" id="IPR036249">
    <property type="entry name" value="Thioredoxin-like_sf"/>
</dbReference>
<dbReference type="eggNOG" id="KOG0913">
    <property type="taxonomic scope" value="Eukaryota"/>
</dbReference>
<keyword evidence="4" id="KW-0256">Endoplasmic reticulum</keyword>
<dbReference type="HOGENOM" id="CLU_069292_3_0_1"/>
<proteinExistence type="predicted"/>
<evidence type="ECO:0000256" key="7">
    <source>
        <dbReference type="ARBA" id="ARBA00023157"/>
    </source>
</evidence>
<dbReference type="STRING" id="7234.B4H9L4"/>
<feature type="chain" id="PRO_5002808077" evidence="10">
    <location>
        <begin position="21"/>
        <end position="254"/>
    </location>
</feature>
<evidence type="ECO:0000256" key="6">
    <source>
        <dbReference type="ARBA" id="ARBA00022989"/>
    </source>
</evidence>
<evidence type="ECO:0000256" key="4">
    <source>
        <dbReference type="ARBA" id="ARBA00022824"/>
    </source>
</evidence>
<name>B4H9L4_DROPE</name>
<evidence type="ECO:0000256" key="2">
    <source>
        <dbReference type="ARBA" id="ARBA00022448"/>
    </source>
</evidence>
<keyword evidence="9" id="KW-0812">Transmembrane</keyword>
<dbReference type="PANTHER" id="PTHR46107:SF3">
    <property type="entry name" value="THIOREDOXIN DOMAIN-CONTAINING PROTEIN"/>
    <property type="match status" value="1"/>
</dbReference>
<gene>
    <name evidence="11" type="primary">Dper\GL10278</name>
    <name evidence="11" type="ORF">Dper_GL10278</name>
</gene>
<evidence type="ECO:0000256" key="5">
    <source>
        <dbReference type="ARBA" id="ARBA00022982"/>
    </source>
</evidence>
<dbReference type="PANTHER" id="PTHR46107">
    <property type="entry name" value="DUMPY: SHORTER THAN WILD-TYPE"/>
    <property type="match status" value="1"/>
</dbReference>
<keyword evidence="12" id="KW-1185">Reference proteome</keyword>
<dbReference type="OrthoDB" id="7869097at2759"/>
<keyword evidence="2" id="KW-0813">Transport</keyword>
<keyword evidence="3 10" id="KW-0732">Signal</keyword>
<evidence type="ECO:0000313" key="12">
    <source>
        <dbReference type="Proteomes" id="UP000008744"/>
    </source>
</evidence>
<dbReference type="InterPro" id="IPR052454">
    <property type="entry name" value="TMX_domain-containing"/>
</dbReference>
<dbReference type="AlphaFoldDB" id="B4H9L4"/>
<protein>
    <submittedName>
        <fullName evidence="11">GL10278</fullName>
    </submittedName>
</protein>
<dbReference type="GO" id="GO:0005789">
    <property type="term" value="C:endoplasmic reticulum membrane"/>
    <property type="evidence" value="ECO:0007669"/>
    <property type="project" value="UniProtKB-SubCell"/>
</dbReference>
<organism evidence="12">
    <name type="scientific">Drosophila persimilis</name>
    <name type="common">Fruit fly</name>
    <dbReference type="NCBI Taxonomy" id="7234"/>
    <lineage>
        <taxon>Eukaryota</taxon>
        <taxon>Metazoa</taxon>
        <taxon>Ecdysozoa</taxon>
        <taxon>Arthropoda</taxon>
        <taxon>Hexapoda</taxon>
        <taxon>Insecta</taxon>
        <taxon>Pterygota</taxon>
        <taxon>Neoptera</taxon>
        <taxon>Endopterygota</taxon>
        <taxon>Diptera</taxon>
        <taxon>Brachycera</taxon>
        <taxon>Muscomorpha</taxon>
        <taxon>Ephydroidea</taxon>
        <taxon>Drosophilidae</taxon>
        <taxon>Drosophila</taxon>
        <taxon>Sophophora</taxon>
    </lineage>
</organism>
<dbReference type="KEGG" id="dpe:6602501"/>
<sequence length="254" mass="28585">MNKYNIYALLFTAFLGCTLGKELCPGSSGERRAVVHLDEGCWEQVLKGEWMVGFCLPLAKNCSQFERVWTDFATAMQRNESRVEVATMLIEYTGTIVARFSVSRVPSILHVRNGSFRELPVAYTVDELMELALWKWNKIQPMTFWRHPNGCIIEAKVRYLQAIEMVFNTKLFGGDYNRASLIVGVFSFLLFSAAVTAACAVYSAIKDLLKPKKIHVEAPKMQSQSSTAVLETLKPSEQNFDSATSSCLKLTKID</sequence>
<reference evidence="11 12" key="1">
    <citation type="journal article" date="2007" name="Nature">
        <title>Evolution of genes and genomes on the Drosophila phylogeny.</title>
        <authorList>
            <consortium name="Drosophila 12 Genomes Consortium"/>
            <person name="Clark A.G."/>
            <person name="Eisen M.B."/>
            <person name="Smith D.R."/>
            <person name="Bergman C.M."/>
            <person name="Oliver B."/>
            <person name="Markow T.A."/>
            <person name="Kaufman T.C."/>
            <person name="Kellis M."/>
            <person name="Gelbart W."/>
            <person name="Iyer V.N."/>
            <person name="Pollard D.A."/>
            <person name="Sackton T.B."/>
            <person name="Larracuente A.M."/>
            <person name="Singh N.D."/>
            <person name="Abad J.P."/>
            <person name="Abt D.N."/>
            <person name="Adryan B."/>
            <person name="Aguade M."/>
            <person name="Akashi H."/>
            <person name="Anderson W.W."/>
            <person name="Aquadro C.F."/>
            <person name="Ardell D.H."/>
            <person name="Arguello R."/>
            <person name="Artieri C.G."/>
            <person name="Barbash D.A."/>
            <person name="Barker D."/>
            <person name="Barsanti P."/>
            <person name="Batterham P."/>
            <person name="Batzoglou S."/>
            <person name="Begun D."/>
            <person name="Bhutkar A."/>
            <person name="Blanco E."/>
            <person name="Bosak S.A."/>
            <person name="Bradley R.K."/>
            <person name="Brand A.D."/>
            <person name="Brent M.R."/>
            <person name="Brooks A.N."/>
            <person name="Brown R.H."/>
            <person name="Butlin R.K."/>
            <person name="Caggese C."/>
            <person name="Calvi B.R."/>
            <person name="Bernardo de Carvalho A."/>
            <person name="Caspi A."/>
            <person name="Castrezana S."/>
            <person name="Celniker S.E."/>
            <person name="Chang J.L."/>
            <person name="Chapple C."/>
            <person name="Chatterji S."/>
            <person name="Chinwalla A."/>
            <person name="Civetta A."/>
            <person name="Clifton S.W."/>
            <person name="Comeron J.M."/>
            <person name="Costello J.C."/>
            <person name="Coyne J.A."/>
            <person name="Daub J."/>
            <person name="David R.G."/>
            <person name="Delcher A.L."/>
            <person name="Delehaunty K."/>
            <person name="Do C.B."/>
            <person name="Ebling H."/>
            <person name="Edwards K."/>
            <person name="Eickbush T."/>
            <person name="Evans J.D."/>
            <person name="Filipski A."/>
            <person name="Findeiss S."/>
            <person name="Freyhult E."/>
            <person name="Fulton L."/>
            <person name="Fulton R."/>
            <person name="Garcia A.C."/>
            <person name="Gardiner A."/>
            <person name="Garfield D.A."/>
            <person name="Garvin B.E."/>
            <person name="Gibson G."/>
            <person name="Gilbert D."/>
            <person name="Gnerre S."/>
            <person name="Godfrey J."/>
            <person name="Good R."/>
            <person name="Gotea V."/>
            <person name="Gravely B."/>
            <person name="Greenberg A.J."/>
            <person name="Griffiths-Jones S."/>
            <person name="Gross S."/>
            <person name="Guigo R."/>
            <person name="Gustafson E.A."/>
            <person name="Haerty W."/>
            <person name="Hahn M.W."/>
            <person name="Halligan D.L."/>
            <person name="Halpern A.L."/>
            <person name="Halter G.M."/>
            <person name="Han M.V."/>
            <person name="Heger A."/>
            <person name="Hillier L."/>
            <person name="Hinrichs A.S."/>
            <person name="Holmes I."/>
            <person name="Hoskins R.A."/>
            <person name="Hubisz M.J."/>
            <person name="Hultmark D."/>
            <person name="Huntley M.A."/>
            <person name="Jaffe D.B."/>
            <person name="Jagadeeshan S."/>
            <person name="Jeck W.R."/>
            <person name="Johnson J."/>
            <person name="Jones C.D."/>
            <person name="Jordan W.C."/>
            <person name="Karpen G.H."/>
            <person name="Kataoka E."/>
            <person name="Keightley P.D."/>
            <person name="Kheradpour P."/>
            <person name="Kirkness E.F."/>
            <person name="Koerich L.B."/>
            <person name="Kristiansen K."/>
            <person name="Kudrna D."/>
            <person name="Kulathinal R.J."/>
            <person name="Kumar S."/>
            <person name="Kwok R."/>
            <person name="Lander E."/>
            <person name="Langley C.H."/>
            <person name="Lapoint R."/>
            <person name="Lazzaro B.P."/>
            <person name="Lee S.J."/>
            <person name="Levesque L."/>
            <person name="Li R."/>
            <person name="Lin C.F."/>
            <person name="Lin M.F."/>
            <person name="Lindblad-Toh K."/>
            <person name="Llopart A."/>
            <person name="Long M."/>
            <person name="Low L."/>
            <person name="Lozovsky E."/>
            <person name="Lu J."/>
            <person name="Luo M."/>
            <person name="Machado C.A."/>
            <person name="Makalowski W."/>
            <person name="Marzo M."/>
            <person name="Matsuda M."/>
            <person name="Matzkin L."/>
            <person name="McAllister B."/>
            <person name="McBride C.S."/>
            <person name="McKernan B."/>
            <person name="McKernan K."/>
            <person name="Mendez-Lago M."/>
            <person name="Minx P."/>
            <person name="Mollenhauer M.U."/>
            <person name="Montooth K."/>
            <person name="Mount S.M."/>
            <person name="Mu X."/>
            <person name="Myers E."/>
            <person name="Negre B."/>
            <person name="Newfeld S."/>
            <person name="Nielsen R."/>
            <person name="Noor M.A."/>
            <person name="O'Grady P."/>
            <person name="Pachter L."/>
            <person name="Papaceit M."/>
            <person name="Parisi M.J."/>
            <person name="Parisi M."/>
            <person name="Parts L."/>
            <person name="Pedersen J.S."/>
            <person name="Pesole G."/>
            <person name="Phillippy A.M."/>
            <person name="Ponting C.P."/>
            <person name="Pop M."/>
            <person name="Porcelli D."/>
            <person name="Powell J.R."/>
            <person name="Prohaska S."/>
            <person name="Pruitt K."/>
            <person name="Puig M."/>
            <person name="Quesneville H."/>
            <person name="Ram K.R."/>
            <person name="Rand D."/>
            <person name="Rasmussen M.D."/>
            <person name="Reed L.K."/>
            <person name="Reenan R."/>
            <person name="Reily A."/>
            <person name="Remington K.A."/>
            <person name="Rieger T.T."/>
            <person name="Ritchie M.G."/>
            <person name="Robin C."/>
            <person name="Rogers Y.H."/>
            <person name="Rohde C."/>
            <person name="Rozas J."/>
            <person name="Rubenfield M.J."/>
            <person name="Ruiz A."/>
            <person name="Russo S."/>
            <person name="Salzberg S.L."/>
            <person name="Sanchez-Gracia A."/>
            <person name="Saranga D.J."/>
            <person name="Sato H."/>
            <person name="Schaeffer S.W."/>
            <person name="Schatz M.C."/>
            <person name="Schlenke T."/>
            <person name="Schwartz R."/>
            <person name="Segarra C."/>
            <person name="Singh R.S."/>
            <person name="Sirot L."/>
            <person name="Sirota M."/>
            <person name="Sisneros N.B."/>
            <person name="Smith C.D."/>
            <person name="Smith T.F."/>
            <person name="Spieth J."/>
            <person name="Stage D.E."/>
            <person name="Stark A."/>
            <person name="Stephan W."/>
            <person name="Strausberg R.L."/>
            <person name="Strempel S."/>
            <person name="Sturgill D."/>
            <person name="Sutton G."/>
            <person name="Sutton G.G."/>
            <person name="Tao W."/>
            <person name="Teichmann S."/>
            <person name="Tobari Y.N."/>
            <person name="Tomimura Y."/>
            <person name="Tsolas J.M."/>
            <person name="Valente V.L."/>
            <person name="Venter E."/>
            <person name="Venter J.C."/>
            <person name="Vicario S."/>
            <person name="Vieira F.G."/>
            <person name="Vilella A.J."/>
            <person name="Villasante A."/>
            <person name="Walenz B."/>
            <person name="Wang J."/>
            <person name="Wasserman M."/>
            <person name="Watts T."/>
            <person name="Wilson D."/>
            <person name="Wilson R.K."/>
            <person name="Wing R.A."/>
            <person name="Wolfner M.F."/>
            <person name="Wong A."/>
            <person name="Wong G.K."/>
            <person name="Wu C.I."/>
            <person name="Wu G."/>
            <person name="Yamamoto D."/>
            <person name="Yang H.P."/>
            <person name="Yang S.P."/>
            <person name="Yorke J.A."/>
            <person name="Yoshida K."/>
            <person name="Zdobnov E."/>
            <person name="Zhang P."/>
            <person name="Zhang Y."/>
            <person name="Zimin A.V."/>
            <person name="Baldwin J."/>
            <person name="Abdouelleil A."/>
            <person name="Abdulkadir J."/>
            <person name="Abebe A."/>
            <person name="Abera B."/>
            <person name="Abreu J."/>
            <person name="Acer S.C."/>
            <person name="Aftuck L."/>
            <person name="Alexander A."/>
            <person name="An P."/>
            <person name="Anderson E."/>
            <person name="Anderson S."/>
            <person name="Arachi H."/>
            <person name="Azer M."/>
            <person name="Bachantsang P."/>
            <person name="Barry A."/>
            <person name="Bayul T."/>
            <person name="Berlin A."/>
            <person name="Bessette D."/>
            <person name="Bloom T."/>
            <person name="Blye J."/>
            <person name="Boguslavskiy L."/>
            <person name="Bonnet C."/>
            <person name="Boukhgalter B."/>
            <person name="Bourzgui I."/>
            <person name="Brown A."/>
            <person name="Cahill P."/>
            <person name="Channer S."/>
            <person name="Cheshatsang Y."/>
            <person name="Chuda L."/>
            <person name="Citroen M."/>
            <person name="Collymore A."/>
            <person name="Cooke P."/>
            <person name="Costello M."/>
            <person name="D'Aco K."/>
            <person name="Daza R."/>
            <person name="De Haan G."/>
            <person name="DeGray S."/>
            <person name="DeMaso C."/>
            <person name="Dhargay N."/>
            <person name="Dooley K."/>
            <person name="Dooley E."/>
            <person name="Doricent M."/>
            <person name="Dorje P."/>
            <person name="Dorjee K."/>
            <person name="Dupes A."/>
            <person name="Elong R."/>
            <person name="Falk J."/>
            <person name="Farina A."/>
            <person name="Faro S."/>
            <person name="Ferguson D."/>
            <person name="Fisher S."/>
            <person name="Foley C.D."/>
            <person name="Franke A."/>
            <person name="Friedrich D."/>
            <person name="Gadbois L."/>
            <person name="Gearin G."/>
            <person name="Gearin C.R."/>
            <person name="Giannoukos G."/>
            <person name="Goode T."/>
            <person name="Graham J."/>
            <person name="Grandbois E."/>
            <person name="Grewal S."/>
            <person name="Gyaltsen K."/>
            <person name="Hafez N."/>
            <person name="Hagos B."/>
            <person name="Hall J."/>
            <person name="Henson C."/>
            <person name="Hollinger A."/>
            <person name="Honan T."/>
            <person name="Huard M.D."/>
            <person name="Hughes L."/>
            <person name="Hurhula B."/>
            <person name="Husby M.E."/>
            <person name="Kamat A."/>
            <person name="Kanga B."/>
            <person name="Kashin S."/>
            <person name="Khazanovich D."/>
            <person name="Kisner P."/>
            <person name="Lance K."/>
            <person name="Lara M."/>
            <person name="Lee W."/>
            <person name="Lennon N."/>
            <person name="Letendre F."/>
            <person name="LeVine R."/>
            <person name="Lipovsky A."/>
            <person name="Liu X."/>
            <person name="Liu J."/>
            <person name="Liu S."/>
            <person name="Lokyitsang T."/>
            <person name="Lokyitsang Y."/>
            <person name="Lubonja R."/>
            <person name="Lui A."/>
            <person name="MacDonald P."/>
            <person name="Magnisalis V."/>
            <person name="Maru K."/>
            <person name="Matthews C."/>
            <person name="McCusker W."/>
            <person name="McDonough S."/>
            <person name="Mehta T."/>
            <person name="Meldrim J."/>
            <person name="Meneus L."/>
            <person name="Mihai O."/>
            <person name="Mihalev A."/>
            <person name="Mihova T."/>
            <person name="Mittelman R."/>
            <person name="Mlenga V."/>
            <person name="Montmayeur A."/>
            <person name="Mulrain L."/>
            <person name="Navidi A."/>
            <person name="Naylor J."/>
            <person name="Negash T."/>
            <person name="Nguyen T."/>
            <person name="Nguyen N."/>
            <person name="Nicol R."/>
            <person name="Norbu C."/>
            <person name="Norbu N."/>
            <person name="Novod N."/>
            <person name="O'Neill B."/>
            <person name="Osman S."/>
            <person name="Markiewicz E."/>
            <person name="Oyono O.L."/>
            <person name="Patti C."/>
            <person name="Phunkhang P."/>
            <person name="Pierre F."/>
            <person name="Priest M."/>
            <person name="Raghuraman S."/>
            <person name="Rege F."/>
            <person name="Reyes R."/>
            <person name="Rise C."/>
            <person name="Rogov P."/>
            <person name="Ross K."/>
            <person name="Ryan E."/>
            <person name="Settipalli S."/>
            <person name="Shea T."/>
            <person name="Sherpa N."/>
            <person name="Shi L."/>
            <person name="Shih D."/>
            <person name="Sparrow T."/>
            <person name="Spaulding J."/>
            <person name="Stalker J."/>
            <person name="Stange-Thomann N."/>
            <person name="Stavropoulos S."/>
            <person name="Stone C."/>
            <person name="Strader C."/>
            <person name="Tesfaye S."/>
            <person name="Thomson T."/>
            <person name="Thoulutsang Y."/>
            <person name="Thoulutsang D."/>
            <person name="Topham K."/>
            <person name="Topping I."/>
            <person name="Tsamla T."/>
            <person name="Vassiliev H."/>
            <person name="Vo A."/>
            <person name="Wangchuk T."/>
            <person name="Wangdi T."/>
            <person name="Weiand M."/>
            <person name="Wilkinson J."/>
            <person name="Wilson A."/>
            <person name="Yadav S."/>
            <person name="Young G."/>
            <person name="Yu Q."/>
            <person name="Zembek L."/>
            <person name="Zhong D."/>
            <person name="Zimmer A."/>
            <person name="Zwirko Z."/>
            <person name="Jaffe D.B."/>
            <person name="Alvarez P."/>
            <person name="Brockman W."/>
            <person name="Butler J."/>
            <person name="Chin C."/>
            <person name="Gnerre S."/>
            <person name="Grabherr M."/>
            <person name="Kleber M."/>
            <person name="Mauceli E."/>
            <person name="MacCallum I."/>
        </authorList>
    </citation>
    <scope>NUCLEOTIDE SEQUENCE [LARGE SCALE GENOMIC DNA]</scope>
    <source>
        <strain evidence="12">MSH-3 / Tucson 14011-0111.49</strain>
    </source>
</reference>
<dbReference type="OMA" id="YEHATWL"/>
<evidence type="ECO:0000256" key="3">
    <source>
        <dbReference type="ARBA" id="ARBA00022729"/>
    </source>
</evidence>
<dbReference type="SUPFAM" id="SSF52833">
    <property type="entry name" value="Thioredoxin-like"/>
    <property type="match status" value="1"/>
</dbReference>
<evidence type="ECO:0000256" key="9">
    <source>
        <dbReference type="SAM" id="Phobius"/>
    </source>
</evidence>
<keyword evidence="6 9" id="KW-1133">Transmembrane helix</keyword>
<dbReference type="GO" id="GO:0015036">
    <property type="term" value="F:disulfide oxidoreductase activity"/>
    <property type="evidence" value="ECO:0007669"/>
    <property type="project" value="TreeGrafter"/>
</dbReference>
<keyword evidence="9" id="KW-0472">Membrane</keyword>
<keyword evidence="7" id="KW-1015">Disulfide bond</keyword>
<keyword evidence="8" id="KW-0676">Redox-active center</keyword>
<dbReference type="PhylomeDB" id="B4H9L4"/>
<keyword evidence="5" id="KW-0249">Electron transport</keyword>
<dbReference type="SMR" id="B4H9L4"/>
<evidence type="ECO:0000256" key="8">
    <source>
        <dbReference type="ARBA" id="ARBA00023284"/>
    </source>
</evidence>
<dbReference type="EMBL" id="CH479229">
    <property type="protein sequence ID" value="EDW36490.1"/>
    <property type="molecule type" value="Genomic_DNA"/>
</dbReference>
<evidence type="ECO:0000256" key="1">
    <source>
        <dbReference type="ARBA" id="ARBA00004389"/>
    </source>
</evidence>
<dbReference type="PROSITE" id="PS51257">
    <property type="entry name" value="PROKAR_LIPOPROTEIN"/>
    <property type="match status" value="1"/>
</dbReference>
<dbReference type="Gene3D" id="3.40.30.10">
    <property type="entry name" value="Glutaredoxin"/>
    <property type="match status" value="1"/>
</dbReference>
<evidence type="ECO:0000256" key="10">
    <source>
        <dbReference type="SAM" id="SignalP"/>
    </source>
</evidence>
<feature type="transmembrane region" description="Helical" evidence="9">
    <location>
        <begin position="181"/>
        <end position="205"/>
    </location>
</feature>